<feature type="compositionally biased region" description="Basic and acidic residues" evidence="2">
    <location>
        <begin position="99"/>
        <end position="113"/>
    </location>
</feature>
<dbReference type="InterPro" id="IPR036305">
    <property type="entry name" value="RGS_sf"/>
</dbReference>
<evidence type="ECO:0000313" key="6">
    <source>
        <dbReference type="Proteomes" id="UP001557470"/>
    </source>
</evidence>
<dbReference type="InterPro" id="IPR016137">
    <property type="entry name" value="RGS"/>
</dbReference>
<feature type="compositionally biased region" description="Acidic residues" evidence="2">
    <location>
        <begin position="606"/>
        <end position="629"/>
    </location>
</feature>
<feature type="compositionally biased region" description="Basic and acidic residues" evidence="2">
    <location>
        <begin position="630"/>
        <end position="651"/>
    </location>
</feature>
<feature type="region of interest" description="Disordered" evidence="2">
    <location>
        <begin position="81"/>
        <end position="181"/>
    </location>
</feature>
<dbReference type="Gene3D" id="2.30.42.10">
    <property type="match status" value="1"/>
</dbReference>
<dbReference type="SMART" id="SM00228">
    <property type="entry name" value="PDZ"/>
    <property type="match status" value="1"/>
</dbReference>
<feature type="region of interest" description="Disordered" evidence="2">
    <location>
        <begin position="433"/>
        <end position="675"/>
    </location>
</feature>
<dbReference type="CDD" id="cd08713">
    <property type="entry name" value="RGS_RGS3"/>
    <property type="match status" value="1"/>
</dbReference>
<evidence type="ECO:0000256" key="1">
    <source>
        <dbReference type="ARBA" id="ARBA00022700"/>
    </source>
</evidence>
<gene>
    <name evidence="5" type="ORF">UPYG_G00281980</name>
</gene>
<dbReference type="Pfam" id="PF00595">
    <property type="entry name" value="PDZ"/>
    <property type="match status" value="1"/>
</dbReference>
<dbReference type="SUPFAM" id="SSF50156">
    <property type="entry name" value="PDZ domain-like"/>
    <property type="match status" value="1"/>
</dbReference>
<evidence type="ECO:0008006" key="7">
    <source>
        <dbReference type="Google" id="ProtNLM"/>
    </source>
</evidence>
<reference evidence="5 6" key="1">
    <citation type="submission" date="2024-06" db="EMBL/GenBank/DDBJ databases">
        <authorList>
            <person name="Pan Q."/>
            <person name="Wen M."/>
            <person name="Jouanno E."/>
            <person name="Zahm M."/>
            <person name="Klopp C."/>
            <person name="Cabau C."/>
            <person name="Louis A."/>
            <person name="Berthelot C."/>
            <person name="Parey E."/>
            <person name="Roest Crollius H."/>
            <person name="Montfort J."/>
            <person name="Robinson-Rechavi M."/>
            <person name="Bouchez O."/>
            <person name="Lampietro C."/>
            <person name="Lopez Roques C."/>
            <person name="Donnadieu C."/>
            <person name="Postlethwait J."/>
            <person name="Bobe J."/>
            <person name="Verreycken H."/>
            <person name="Guiguen Y."/>
        </authorList>
    </citation>
    <scope>NUCLEOTIDE SEQUENCE [LARGE SCALE GENOMIC DNA]</scope>
    <source>
        <strain evidence="5">Up_M1</strain>
        <tissue evidence="5">Testis</tissue>
    </source>
</reference>
<dbReference type="SUPFAM" id="SSF48097">
    <property type="entry name" value="Regulator of G-protein signaling, RGS"/>
    <property type="match status" value="1"/>
</dbReference>
<evidence type="ECO:0000259" key="4">
    <source>
        <dbReference type="PROSITE" id="PS50132"/>
    </source>
</evidence>
<dbReference type="EMBL" id="JAGEUA010000009">
    <property type="protein sequence ID" value="KAL0965492.1"/>
    <property type="molecule type" value="Genomic_DNA"/>
</dbReference>
<proteinExistence type="predicted"/>
<dbReference type="InterPro" id="IPR001478">
    <property type="entry name" value="PDZ"/>
</dbReference>
<dbReference type="PRINTS" id="PR01301">
    <property type="entry name" value="RGSPROTEIN"/>
</dbReference>
<evidence type="ECO:0000313" key="5">
    <source>
        <dbReference type="EMBL" id="KAL0965492.1"/>
    </source>
</evidence>
<accession>A0ABD0W3A4</accession>
<dbReference type="PROSITE" id="PS50106">
    <property type="entry name" value="PDZ"/>
    <property type="match status" value="1"/>
</dbReference>
<name>A0ABD0W3A4_UMBPY</name>
<feature type="compositionally biased region" description="Basic and acidic residues" evidence="2">
    <location>
        <begin position="523"/>
        <end position="554"/>
    </location>
</feature>
<dbReference type="SUPFAM" id="SSF50729">
    <property type="entry name" value="PH domain-like"/>
    <property type="match status" value="1"/>
</dbReference>
<dbReference type="InterPro" id="IPR034951">
    <property type="entry name" value="RGS_RGS3"/>
</dbReference>
<dbReference type="AlphaFoldDB" id="A0ABD0W3A4"/>
<dbReference type="Gene3D" id="1.10.196.10">
    <property type="match status" value="1"/>
</dbReference>
<dbReference type="PANTHER" id="PTHR46848">
    <property type="entry name" value="REGULATOR OF G-PROTEIN SIGNALING 3"/>
    <property type="match status" value="1"/>
</dbReference>
<evidence type="ECO:0000256" key="2">
    <source>
        <dbReference type="SAM" id="MobiDB-lite"/>
    </source>
</evidence>
<organism evidence="5 6">
    <name type="scientific">Umbra pygmaea</name>
    <name type="common">Eastern mudminnow</name>
    <dbReference type="NCBI Taxonomy" id="75934"/>
    <lineage>
        <taxon>Eukaryota</taxon>
        <taxon>Metazoa</taxon>
        <taxon>Chordata</taxon>
        <taxon>Craniata</taxon>
        <taxon>Vertebrata</taxon>
        <taxon>Euteleostomi</taxon>
        <taxon>Actinopterygii</taxon>
        <taxon>Neopterygii</taxon>
        <taxon>Teleostei</taxon>
        <taxon>Protacanthopterygii</taxon>
        <taxon>Esociformes</taxon>
        <taxon>Umbridae</taxon>
        <taxon>Umbra</taxon>
    </lineage>
</organism>
<feature type="compositionally biased region" description="Basic and acidic residues" evidence="2">
    <location>
        <begin position="447"/>
        <end position="472"/>
    </location>
</feature>
<evidence type="ECO:0000259" key="3">
    <source>
        <dbReference type="PROSITE" id="PS50106"/>
    </source>
</evidence>
<dbReference type="InterPro" id="IPR044926">
    <property type="entry name" value="RGS_subdomain_2"/>
</dbReference>
<feature type="compositionally biased region" description="Polar residues" evidence="2">
    <location>
        <begin position="478"/>
        <end position="493"/>
    </location>
</feature>
<dbReference type="FunFam" id="1.10.196.10:FF:000001">
    <property type="entry name" value="Regulator of G-protein signaling 8"/>
    <property type="match status" value="1"/>
</dbReference>
<keyword evidence="6" id="KW-1185">Reference proteome</keyword>
<keyword evidence="1" id="KW-0734">Signal transduction inhibitor</keyword>
<feature type="domain" description="RGS" evidence="4">
    <location>
        <begin position="798"/>
        <end position="914"/>
    </location>
</feature>
<dbReference type="GO" id="GO:0009968">
    <property type="term" value="P:negative regulation of signal transduction"/>
    <property type="evidence" value="ECO:0007669"/>
    <property type="project" value="UniProtKB-KW"/>
</dbReference>
<protein>
    <recommendedName>
        <fullName evidence="7">Regulator of G-protein signaling 3</fullName>
    </recommendedName>
</protein>
<sequence length="928" mass="102745">MASPFVLIAQSGSRLLIQGGPADQAGLQNLDTLLQLNGQPVEQWKCVELAHAIRNSSNEITLVVWRTGSAAKPSFEGLIHRPTYKSSSSGYEAPSPPTRQRDRSKDRLDRDNHPPAVPPLPAHHRNSRRLLLNGTEDNGAGGAGGPGVRGPWWERGGLGGGAEEVDGKARSHTQSHTATLKGTRVKASNGDNYIILAPINAGSQILRPVYQDNQGTLGRLYPRQASVPQTQLSGGAGPGGVGLAGRTTFLRRSTNTNIYNSDANLAGQPPPSYQQAQSSNFANYQNCTIVRSHVPHGNPHSNYGYVKAAPKILIFPIFVQPLDLCSPTRTLLVSEEMILHESKHLSIKVTVFIYTDLMLVTREDEPGRCNVLQNPLFLRQLRLQDDHAGELRFYLIHMTEKCDCLLSLEAYSTDQKRRVCQCLKDNIDKQQRLHRTESFSPPADQMLEPKVDAPPCELERGGHLPQGPEDHLFPYPSSPSEAHSLGSINNSEPLTPLEEVGTPLGNEEEHKVPPTPLPSTEGEDCKSMECTELETWREQEGQREHGGDRERQEDSAETNLPLTDDDAPSDPPDANAPPSSSSSSFVIPELRLDRSFSADALSSPNTDEEYDEDDDDDDEDDDDDDSDEAYLERSDSKRRSMVEGSACEKHAGGLSVQNSLRRRTHSEGSLLQDPRSTCFTSDNAINCHEASHAHKGGWTLPSPTTLKKELTRNGGSMHQLCMLFSGRKLSAGTPCNCEVGSDGSKKKKSKNLAKDMKNRLAFLRRRNESPGNNPAGKFDKSLKSVKPTPEEALKWGESLDKLLTHKYGLAAFRAFLRTEFSEENLEFWLACEDYRKIKSQSKMASKAKKVFAEYIAIQSCKEVNLDSYTREHTKDNLQNVTRSCFDLAQRRIYGLMEKDSYPRFLRSELYMDLVNQKKASTTSTSSSS</sequence>
<dbReference type="InterPro" id="IPR024066">
    <property type="entry name" value="RGS_subdom1/3"/>
</dbReference>
<dbReference type="PANTHER" id="PTHR46848:SF1">
    <property type="entry name" value="REGULATOR OF G-PROTEIN SIGNALING 3"/>
    <property type="match status" value="1"/>
</dbReference>
<dbReference type="SMART" id="SM00315">
    <property type="entry name" value="RGS"/>
    <property type="match status" value="1"/>
</dbReference>
<dbReference type="Gene3D" id="1.10.167.10">
    <property type="entry name" value="Regulator of G-protein Signalling 4, domain 2"/>
    <property type="match status" value="1"/>
</dbReference>
<dbReference type="Pfam" id="PF00615">
    <property type="entry name" value="RGS"/>
    <property type="match status" value="1"/>
</dbReference>
<dbReference type="PROSITE" id="PS50132">
    <property type="entry name" value="RGS"/>
    <property type="match status" value="1"/>
</dbReference>
<dbReference type="Proteomes" id="UP001557470">
    <property type="component" value="Unassembled WGS sequence"/>
</dbReference>
<comment type="caution">
    <text evidence="5">The sequence shown here is derived from an EMBL/GenBank/DDBJ whole genome shotgun (WGS) entry which is preliminary data.</text>
</comment>
<dbReference type="FunFam" id="1.10.167.10:FF:000001">
    <property type="entry name" value="Putative regulator of g-protein signaling 12"/>
    <property type="match status" value="1"/>
</dbReference>
<dbReference type="InterPro" id="IPR036034">
    <property type="entry name" value="PDZ_sf"/>
</dbReference>
<feature type="compositionally biased region" description="Gly residues" evidence="2">
    <location>
        <begin position="139"/>
        <end position="148"/>
    </location>
</feature>
<feature type="domain" description="PDZ" evidence="3">
    <location>
        <begin position="16"/>
        <end position="68"/>
    </location>
</feature>